<feature type="signal peptide" evidence="1">
    <location>
        <begin position="1"/>
        <end position="27"/>
    </location>
</feature>
<accession>A0A6B9VC64</accession>
<keyword evidence="1" id="KW-0732">Signal</keyword>
<sequence length="105" mass="10771">MVDAGDRLARGLQACLLVVLMGEPAHGVKLCGANVWFCLRTEIQIETNIGSTCPCILPMRRISGGSPVSGSGNVAQILKGAQLECVAATSPEDLACPDVAGGDTC</sequence>
<reference evidence="2 3" key="1">
    <citation type="submission" date="2020-01" db="EMBL/GenBank/DDBJ databases">
        <title>Genome sequence of Arachis hypogaea, cultivar Shitouqi.</title>
        <authorList>
            <person name="Zhuang W."/>
            <person name="Chen H."/>
            <person name="Varshney R."/>
            <person name="Wang D."/>
            <person name="Ming R."/>
        </authorList>
    </citation>
    <scope>NUCLEOTIDE SEQUENCE [LARGE SCALE GENOMIC DNA]</scope>
    <source>
        <tissue evidence="2">Young leaf</tissue>
    </source>
</reference>
<proteinExistence type="predicted"/>
<protein>
    <recommendedName>
        <fullName evidence="4">Secreted protein</fullName>
    </recommendedName>
</protein>
<dbReference type="EMBL" id="CP031001">
    <property type="protein sequence ID" value="QHN78291.1"/>
    <property type="molecule type" value="Genomic_DNA"/>
</dbReference>
<dbReference type="Proteomes" id="UP000464620">
    <property type="component" value="Chromosome B09"/>
</dbReference>
<evidence type="ECO:0000313" key="3">
    <source>
        <dbReference type="Proteomes" id="UP000464620"/>
    </source>
</evidence>
<evidence type="ECO:0008006" key="4">
    <source>
        <dbReference type="Google" id="ProtNLM"/>
    </source>
</evidence>
<name>A0A6B9VC64_ARAHY</name>
<gene>
    <name evidence="2" type="ORF">DS421_19g660120</name>
</gene>
<organism evidence="2 3">
    <name type="scientific">Arachis hypogaea</name>
    <name type="common">Peanut</name>
    <dbReference type="NCBI Taxonomy" id="3818"/>
    <lineage>
        <taxon>Eukaryota</taxon>
        <taxon>Viridiplantae</taxon>
        <taxon>Streptophyta</taxon>
        <taxon>Embryophyta</taxon>
        <taxon>Tracheophyta</taxon>
        <taxon>Spermatophyta</taxon>
        <taxon>Magnoliopsida</taxon>
        <taxon>eudicotyledons</taxon>
        <taxon>Gunneridae</taxon>
        <taxon>Pentapetalae</taxon>
        <taxon>rosids</taxon>
        <taxon>fabids</taxon>
        <taxon>Fabales</taxon>
        <taxon>Fabaceae</taxon>
        <taxon>Papilionoideae</taxon>
        <taxon>50 kb inversion clade</taxon>
        <taxon>dalbergioids sensu lato</taxon>
        <taxon>Dalbergieae</taxon>
        <taxon>Pterocarpus clade</taxon>
        <taxon>Arachis</taxon>
    </lineage>
</organism>
<dbReference type="AlphaFoldDB" id="A0A6B9VC64"/>
<evidence type="ECO:0000313" key="2">
    <source>
        <dbReference type="EMBL" id="QHN78291.1"/>
    </source>
</evidence>
<evidence type="ECO:0000256" key="1">
    <source>
        <dbReference type="SAM" id="SignalP"/>
    </source>
</evidence>
<feature type="chain" id="PRO_5025361778" description="Secreted protein" evidence="1">
    <location>
        <begin position="28"/>
        <end position="105"/>
    </location>
</feature>